<feature type="transmembrane region" description="Helical" evidence="9">
    <location>
        <begin position="58"/>
        <end position="80"/>
    </location>
</feature>
<evidence type="ECO:0000256" key="7">
    <source>
        <dbReference type="ARBA" id="ARBA00023136"/>
    </source>
</evidence>
<evidence type="ECO:0000313" key="12">
    <source>
        <dbReference type="Proteomes" id="UP000190675"/>
    </source>
</evidence>
<dbReference type="SUPFAM" id="SSF90123">
    <property type="entry name" value="ABC transporter transmembrane region"/>
    <property type="match status" value="1"/>
</dbReference>
<dbReference type="GO" id="GO:0016887">
    <property type="term" value="F:ATP hydrolysis activity"/>
    <property type="evidence" value="ECO:0007669"/>
    <property type="project" value="InterPro"/>
</dbReference>
<evidence type="ECO:0000313" key="11">
    <source>
        <dbReference type="EMBL" id="SHG48082.1"/>
    </source>
</evidence>
<comment type="similarity">
    <text evidence="2">Belongs to the ABC transporter superfamily.</text>
</comment>
<dbReference type="SMART" id="SM00382">
    <property type="entry name" value="AAA"/>
    <property type="match status" value="1"/>
</dbReference>
<comment type="function">
    <text evidence="8">Involved in beta-(1--&gt;2)glucan export. Transmembrane domains (TMD) form a pore in the inner membrane and the ATP-binding domain (NBD) is responsible for energy generation.</text>
</comment>
<keyword evidence="7 9" id="KW-0472">Membrane</keyword>
<name>A0A1M5K5G6_9BRAD</name>
<reference evidence="11 12" key="1">
    <citation type="submission" date="2016-11" db="EMBL/GenBank/DDBJ databases">
        <authorList>
            <person name="Jaros S."/>
            <person name="Januszkiewicz K."/>
            <person name="Wedrychowicz H."/>
        </authorList>
    </citation>
    <scope>NUCLEOTIDE SEQUENCE [LARGE SCALE GENOMIC DNA]</scope>
    <source>
        <strain evidence="11 12">GAS242</strain>
    </source>
</reference>
<comment type="subcellular location">
    <subcellularLocation>
        <location evidence="1">Cell membrane</location>
        <topology evidence="1">Multi-pass membrane protein</topology>
    </subcellularLocation>
</comment>
<evidence type="ECO:0000256" key="2">
    <source>
        <dbReference type="ARBA" id="ARBA00005417"/>
    </source>
</evidence>
<evidence type="ECO:0000256" key="4">
    <source>
        <dbReference type="ARBA" id="ARBA00022741"/>
    </source>
</evidence>
<dbReference type="InterPro" id="IPR003593">
    <property type="entry name" value="AAA+_ATPase"/>
</dbReference>
<keyword evidence="6 9" id="KW-1133">Transmembrane helix</keyword>
<dbReference type="GO" id="GO:0005886">
    <property type="term" value="C:plasma membrane"/>
    <property type="evidence" value="ECO:0007669"/>
    <property type="project" value="UniProtKB-SubCell"/>
</dbReference>
<feature type="transmembrane region" description="Helical" evidence="9">
    <location>
        <begin position="153"/>
        <end position="184"/>
    </location>
</feature>
<dbReference type="InterPro" id="IPR027417">
    <property type="entry name" value="P-loop_NTPase"/>
</dbReference>
<feature type="domain" description="ABC transporter" evidence="10">
    <location>
        <begin position="344"/>
        <end position="545"/>
    </location>
</feature>
<keyword evidence="3 9" id="KW-0812">Transmembrane</keyword>
<evidence type="ECO:0000256" key="8">
    <source>
        <dbReference type="ARBA" id="ARBA00024722"/>
    </source>
</evidence>
<dbReference type="AlphaFoldDB" id="A0A1M5K5G6"/>
<evidence type="ECO:0000256" key="6">
    <source>
        <dbReference type="ARBA" id="ARBA00022989"/>
    </source>
</evidence>
<dbReference type="InterPro" id="IPR036640">
    <property type="entry name" value="ABC1_TM_sf"/>
</dbReference>
<keyword evidence="4" id="KW-0547">Nucleotide-binding</keyword>
<evidence type="ECO:0000256" key="3">
    <source>
        <dbReference type="ARBA" id="ARBA00022692"/>
    </source>
</evidence>
<dbReference type="GO" id="GO:0005524">
    <property type="term" value="F:ATP binding"/>
    <property type="evidence" value="ECO:0007669"/>
    <property type="project" value="UniProtKB-KW"/>
</dbReference>
<dbReference type="Gene3D" id="3.40.50.300">
    <property type="entry name" value="P-loop containing nucleotide triphosphate hydrolases"/>
    <property type="match status" value="1"/>
</dbReference>
<accession>A0A1M5K5G6</accession>
<dbReference type="InterPro" id="IPR017871">
    <property type="entry name" value="ABC_transporter-like_CS"/>
</dbReference>
<dbReference type="GO" id="GO:0022857">
    <property type="term" value="F:transmembrane transporter activity"/>
    <property type="evidence" value="ECO:0007669"/>
    <property type="project" value="TreeGrafter"/>
</dbReference>
<evidence type="ECO:0000256" key="5">
    <source>
        <dbReference type="ARBA" id="ARBA00022840"/>
    </source>
</evidence>
<dbReference type="PROSITE" id="PS50893">
    <property type="entry name" value="ABC_TRANSPORTER_2"/>
    <property type="match status" value="1"/>
</dbReference>
<keyword evidence="5" id="KW-0067">ATP-binding</keyword>
<dbReference type="PROSITE" id="PS00211">
    <property type="entry name" value="ABC_TRANSPORTER_1"/>
    <property type="match status" value="1"/>
</dbReference>
<dbReference type="InterPro" id="IPR015854">
    <property type="entry name" value="ABC_transpr_LolD-like"/>
</dbReference>
<proteinExistence type="inferred from homology"/>
<dbReference type="SUPFAM" id="SSF52540">
    <property type="entry name" value="P-loop containing nucleoside triphosphate hydrolases"/>
    <property type="match status" value="1"/>
</dbReference>
<dbReference type="EMBL" id="LT670818">
    <property type="protein sequence ID" value="SHG48082.1"/>
    <property type="molecule type" value="Genomic_DNA"/>
</dbReference>
<feature type="transmembrane region" description="Helical" evidence="9">
    <location>
        <begin position="257"/>
        <end position="279"/>
    </location>
</feature>
<feature type="transmembrane region" description="Helical" evidence="9">
    <location>
        <begin position="285"/>
        <end position="307"/>
    </location>
</feature>
<evidence type="ECO:0000259" key="10">
    <source>
        <dbReference type="PROSITE" id="PS50893"/>
    </source>
</evidence>
<dbReference type="Pfam" id="PF00005">
    <property type="entry name" value="ABC_tran"/>
    <property type="match status" value="1"/>
</dbReference>
<evidence type="ECO:0000256" key="1">
    <source>
        <dbReference type="ARBA" id="ARBA00004651"/>
    </source>
</evidence>
<gene>
    <name evidence="11" type="ORF">SAMN05444169_2666</name>
</gene>
<protein>
    <submittedName>
        <fullName evidence="11">ABC-type transport system involved in cytochrome bd biosynthesis, fused ATPase and permease components</fullName>
    </submittedName>
</protein>
<evidence type="ECO:0000256" key="9">
    <source>
        <dbReference type="SAM" id="Phobius"/>
    </source>
</evidence>
<dbReference type="RefSeq" id="WP_244567888.1">
    <property type="nucleotide sequence ID" value="NZ_LT670818.1"/>
</dbReference>
<dbReference type="PANTHER" id="PTHR24220">
    <property type="entry name" value="IMPORT ATP-BINDING PROTEIN"/>
    <property type="match status" value="1"/>
</dbReference>
<feature type="transmembrane region" description="Helical" evidence="9">
    <location>
        <begin position="28"/>
        <end position="52"/>
    </location>
</feature>
<organism evidence="11 12">
    <name type="scientific">Bradyrhizobium erythrophlei</name>
    <dbReference type="NCBI Taxonomy" id="1437360"/>
    <lineage>
        <taxon>Bacteria</taxon>
        <taxon>Pseudomonadati</taxon>
        <taxon>Pseudomonadota</taxon>
        <taxon>Alphaproteobacteria</taxon>
        <taxon>Hyphomicrobiales</taxon>
        <taxon>Nitrobacteraceae</taxon>
        <taxon>Bradyrhizobium</taxon>
    </lineage>
</organism>
<dbReference type="Proteomes" id="UP000190675">
    <property type="component" value="Chromosome I"/>
</dbReference>
<dbReference type="InterPro" id="IPR003439">
    <property type="entry name" value="ABC_transporter-like_ATP-bd"/>
</dbReference>
<sequence length="548" mass="58261">MSLQQIAPSMTIAVSAPSSLRAKSPWRLAILLAVVASASGILLTGISVWFLGAVALAGLGPAALAFNFHIPAALVRLFALSKTLGKYGERVVGHRAALLDQVKRRAKLFAAMALAPSTRAAGWQLGNQDRLSDYMEDVEDVDYERLRVGMPSAILVAGVGALAVATAWLSPLALVPIALLSLALAETLRRLMPFVDRIWRSVRSSQRSAGRLLGTALASVVPLQAERAFPDILNIAFTYFGDAEAGRLAQRRALAMLDMLAGLAGPLAALSVLVAAWHAGARDSALLVPAFLGFGWLALGETAHSVSRMVLGRVRERVAREGLDDWSTVLKTTPAPSPAVLQNLTLQNVPRQTPDGRSLGRPINLNFGAGRPTALVGASGTGKTTLLKQIAGWIGADNNGQFVGDGLVMLGAYRRAASHLCLHDAAILSDTVRENLFAATATDEACWLALAAVELDGRFADGLDSWISQDMLSLGEAQRLNLARALLNDAPIVVLDEPVEHLDFDQAARILKRILSQLANRVVIYSSHAEYAVPGTVSVRLGTDRELA</sequence>